<comment type="caution">
    <text evidence="5">The sequence shown here is derived from an EMBL/GenBank/DDBJ whole genome shotgun (WGS) entry which is preliminary data.</text>
</comment>
<feature type="domain" description="GTP-eEF1A C-terminal" evidence="4">
    <location>
        <begin position="1"/>
        <end position="29"/>
    </location>
</feature>
<sequence>MVVESVEQYPSLGRFAVRDMGQTVAIGVIISVTKKGQKEKPATKMISSITDQKDVVPMNAADSSPNIASNKRKGPTEAVSSSKSAKKVSM</sequence>
<evidence type="ECO:0000259" key="4">
    <source>
        <dbReference type="Pfam" id="PF22594"/>
    </source>
</evidence>
<evidence type="ECO:0000256" key="2">
    <source>
        <dbReference type="ARBA" id="ARBA00023134"/>
    </source>
</evidence>
<keyword evidence="2" id="KW-0342">GTP-binding</keyword>
<dbReference type="Pfam" id="PF22594">
    <property type="entry name" value="GTP-eEF1A_C"/>
    <property type="match status" value="1"/>
</dbReference>
<dbReference type="InterPro" id="IPR009001">
    <property type="entry name" value="Transl_elong_EF1A/Init_IF2_C"/>
</dbReference>
<dbReference type="SUPFAM" id="SSF50465">
    <property type="entry name" value="EF-Tu/eEF-1alpha/eIF2-gamma C-terminal domain"/>
    <property type="match status" value="1"/>
</dbReference>
<dbReference type="InterPro" id="IPR054696">
    <property type="entry name" value="GTP-eEF1A_C"/>
</dbReference>
<dbReference type="GO" id="GO:0003746">
    <property type="term" value="F:translation elongation factor activity"/>
    <property type="evidence" value="ECO:0007669"/>
    <property type="project" value="UniProtKB-KW"/>
</dbReference>
<dbReference type="EMBL" id="LXQA010004551">
    <property type="protein sequence ID" value="MCH83034.1"/>
    <property type="molecule type" value="Genomic_DNA"/>
</dbReference>
<reference evidence="5 6" key="1">
    <citation type="journal article" date="2018" name="Front. Plant Sci.">
        <title>Red Clover (Trifolium pratense) and Zigzag Clover (T. medium) - A Picture of Genomic Similarities and Differences.</title>
        <authorList>
            <person name="Dluhosova J."/>
            <person name="Istvanek J."/>
            <person name="Nedelnik J."/>
            <person name="Repkova J."/>
        </authorList>
    </citation>
    <scope>NUCLEOTIDE SEQUENCE [LARGE SCALE GENOMIC DNA]</scope>
    <source>
        <strain evidence="6">cv. 10/8</strain>
        <tissue evidence="5">Leaf</tissue>
    </source>
</reference>
<accession>A0A392MA07</accession>
<dbReference type="AlphaFoldDB" id="A0A392MA07"/>
<keyword evidence="5" id="KW-0648">Protein biosynthesis</keyword>
<evidence type="ECO:0000256" key="1">
    <source>
        <dbReference type="ARBA" id="ARBA00022741"/>
    </source>
</evidence>
<name>A0A392MA07_9FABA</name>
<dbReference type="GO" id="GO:0005525">
    <property type="term" value="F:GTP binding"/>
    <property type="evidence" value="ECO:0007669"/>
    <property type="project" value="UniProtKB-KW"/>
</dbReference>
<evidence type="ECO:0000313" key="6">
    <source>
        <dbReference type="Proteomes" id="UP000265520"/>
    </source>
</evidence>
<keyword evidence="6" id="KW-1185">Reference proteome</keyword>
<evidence type="ECO:0000313" key="5">
    <source>
        <dbReference type="EMBL" id="MCH83034.1"/>
    </source>
</evidence>
<keyword evidence="1" id="KW-0547">Nucleotide-binding</keyword>
<proteinExistence type="predicted"/>
<keyword evidence="5" id="KW-0251">Elongation factor</keyword>
<protein>
    <submittedName>
        <fullName evidence="5">Elongation factor 1-alpha</fullName>
    </submittedName>
</protein>
<dbReference type="PANTHER" id="PTHR44830">
    <property type="entry name" value="ELONGATION FACTOR 1 ALPHA"/>
    <property type="match status" value="1"/>
</dbReference>
<dbReference type="Gene3D" id="2.40.30.10">
    <property type="entry name" value="Translation factors"/>
    <property type="match status" value="1"/>
</dbReference>
<dbReference type="PANTHER" id="PTHR44830:SF1">
    <property type="entry name" value="TR-TYPE G DOMAIN-CONTAINING PROTEIN"/>
    <property type="match status" value="1"/>
</dbReference>
<feature type="region of interest" description="Disordered" evidence="3">
    <location>
        <begin position="56"/>
        <end position="90"/>
    </location>
</feature>
<organism evidence="5 6">
    <name type="scientific">Trifolium medium</name>
    <dbReference type="NCBI Taxonomy" id="97028"/>
    <lineage>
        <taxon>Eukaryota</taxon>
        <taxon>Viridiplantae</taxon>
        <taxon>Streptophyta</taxon>
        <taxon>Embryophyta</taxon>
        <taxon>Tracheophyta</taxon>
        <taxon>Spermatophyta</taxon>
        <taxon>Magnoliopsida</taxon>
        <taxon>eudicotyledons</taxon>
        <taxon>Gunneridae</taxon>
        <taxon>Pentapetalae</taxon>
        <taxon>rosids</taxon>
        <taxon>fabids</taxon>
        <taxon>Fabales</taxon>
        <taxon>Fabaceae</taxon>
        <taxon>Papilionoideae</taxon>
        <taxon>50 kb inversion clade</taxon>
        <taxon>NPAAA clade</taxon>
        <taxon>Hologalegina</taxon>
        <taxon>IRL clade</taxon>
        <taxon>Trifolieae</taxon>
        <taxon>Trifolium</taxon>
    </lineage>
</organism>
<gene>
    <name evidence="5" type="ORF">A2U01_0003848</name>
</gene>
<evidence type="ECO:0000256" key="3">
    <source>
        <dbReference type="SAM" id="MobiDB-lite"/>
    </source>
</evidence>
<dbReference type="Proteomes" id="UP000265520">
    <property type="component" value="Unassembled WGS sequence"/>
</dbReference>